<accession>A0A2S8R9J8</accession>
<name>A0A2S8R9J8_9FIRM</name>
<evidence type="ECO:0000313" key="1">
    <source>
        <dbReference type="EMBL" id="PQQ66462.1"/>
    </source>
</evidence>
<dbReference type="Proteomes" id="UP000239720">
    <property type="component" value="Unassembled WGS sequence"/>
</dbReference>
<gene>
    <name evidence="1" type="ORF">B9R14_06650</name>
</gene>
<sequence length="579" mass="67966">MLQIISGKFYKKDGHIVETPVQAVLFSKASIFGSVDLEHVNLKQIERNYDDVNTYLISYKHKREITNSKFNIIKAGDHVVIQQFKNISTFILSAWFDSDVNQLRFLTSNNSVTSKNECPASYVELFFDDKRNISEEDIKLFKQFFTKLMKLKRDTYKNVSKSIGYYIRALMLTAYNINEAYVTLVYSLEHLSSKYNTYDPIWTDYDDKLRKKLDLLLEGYDKAEEIRTVLLESAHLKLKQGYVDFILDNIDKYSMFDASNPHGLKMKFSDLKALLKDSYDTRSKFVHTLKEINKELFIPEIRKADAPIIWDGNGIKPKLSFSAMAKIARDVIINFVFKQPEVDFEEYNYSEDEPNTYNLPYAFEPTIEDGRYLNKENESWRLNAFLNNLMAVLWDGDNNRLYNMTDVIKTYNQAINNVNNECKRQMVFITKIYYTCITNEGFTDREEIKNILKFDYLLDECTILGLLSKTLLDEEWPWSIETIDQVISEYIKNRYKKFGLRCNVLYDIALFTKLANKYISAGNVVKAKAWFETAYLDCSINVEIQKVLHEHINEVKEFDVGILFNYKKQDERSDKLIEN</sequence>
<evidence type="ECO:0000313" key="2">
    <source>
        <dbReference type="Proteomes" id="UP000239720"/>
    </source>
</evidence>
<dbReference type="OrthoDB" id="5142861at2"/>
<dbReference type="EMBL" id="NEMB01000003">
    <property type="protein sequence ID" value="PQQ66462.1"/>
    <property type="molecule type" value="Genomic_DNA"/>
</dbReference>
<dbReference type="RefSeq" id="WP_105367862.1">
    <property type="nucleotide sequence ID" value="NZ_NEMB01000003.1"/>
</dbReference>
<protein>
    <recommendedName>
        <fullName evidence="3">Apea-like HEPN domain-containing protein</fullName>
    </recommendedName>
</protein>
<organism evidence="1 2">
    <name type="scientific">Acetivibrio saccincola</name>
    <dbReference type="NCBI Taxonomy" id="1677857"/>
    <lineage>
        <taxon>Bacteria</taxon>
        <taxon>Bacillati</taxon>
        <taxon>Bacillota</taxon>
        <taxon>Clostridia</taxon>
        <taxon>Eubacteriales</taxon>
        <taxon>Oscillospiraceae</taxon>
        <taxon>Acetivibrio</taxon>
    </lineage>
</organism>
<reference evidence="1 2" key="1">
    <citation type="journal article" date="2018" name="Syst. Appl. Microbiol.">
        <title>Characterization and high-quality draft genome sequence of Herbivorax saccincola A7, an anaerobic, alkaliphilic, thermophilic, cellulolytic, and xylanolytic bacterium.</title>
        <authorList>
            <person name="Aikawa S."/>
            <person name="Baramee S."/>
            <person name="Sermsathanaswadi J."/>
            <person name="Thianheng P."/>
            <person name="Tachaapaikoon C."/>
            <person name="Shikata A."/>
            <person name="Waeonukul R."/>
            <person name="Pason P."/>
            <person name="Ratanakhanokchai K."/>
            <person name="Kosugi A."/>
        </authorList>
    </citation>
    <scope>NUCLEOTIDE SEQUENCE [LARGE SCALE GENOMIC DNA]</scope>
    <source>
        <strain evidence="1 2">A7</strain>
    </source>
</reference>
<evidence type="ECO:0008006" key="3">
    <source>
        <dbReference type="Google" id="ProtNLM"/>
    </source>
</evidence>
<proteinExistence type="predicted"/>
<comment type="caution">
    <text evidence="1">The sequence shown here is derived from an EMBL/GenBank/DDBJ whole genome shotgun (WGS) entry which is preliminary data.</text>
</comment>
<dbReference type="AlphaFoldDB" id="A0A2S8R9J8"/>